<protein>
    <submittedName>
        <fullName evidence="2">Uncharacterized protein</fullName>
    </submittedName>
</protein>
<sequence length="114" mass="13382">MQAAYKVEGCKMSLKVHFLSSNNDYSQENMVAQSEEQGEIFLQDVRGINDEDDTLELNFPLQTATLRQWMHVCSAYFMFISLLYIVGLQWRQDCSEIERRNHKRLGVNMLANYH</sequence>
<name>A0A8X6RG89_TRICX</name>
<keyword evidence="1" id="KW-1133">Transmembrane helix</keyword>
<dbReference type="Proteomes" id="UP000887159">
    <property type="component" value="Unassembled WGS sequence"/>
</dbReference>
<dbReference type="EMBL" id="BMAU01021062">
    <property type="protein sequence ID" value="GFX88932.1"/>
    <property type="molecule type" value="Genomic_DNA"/>
</dbReference>
<keyword evidence="1" id="KW-0472">Membrane</keyword>
<reference evidence="2" key="1">
    <citation type="submission" date="2020-08" db="EMBL/GenBank/DDBJ databases">
        <title>Multicomponent nature underlies the extraordinary mechanical properties of spider dragline silk.</title>
        <authorList>
            <person name="Kono N."/>
            <person name="Nakamura H."/>
            <person name="Mori M."/>
            <person name="Yoshida Y."/>
            <person name="Ohtoshi R."/>
            <person name="Malay A.D."/>
            <person name="Moran D.A.P."/>
            <person name="Tomita M."/>
            <person name="Numata K."/>
            <person name="Arakawa K."/>
        </authorList>
    </citation>
    <scope>NUCLEOTIDE SEQUENCE</scope>
</reference>
<keyword evidence="1" id="KW-0812">Transmembrane</keyword>
<feature type="transmembrane region" description="Helical" evidence="1">
    <location>
        <begin position="69"/>
        <end position="90"/>
    </location>
</feature>
<dbReference type="AlphaFoldDB" id="A0A8X6RG89"/>
<comment type="caution">
    <text evidence="2">The sequence shown here is derived from an EMBL/GenBank/DDBJ whole genome shotgun (WGS) entry which is preliminary data.</text>
</comment>
<evidence type="ECO:0000256" key="1">
    <source>
        <dbReference type="SAM" id="Phobius"/>
    </source>
</evidence>
<keyword evidence="3" id="KW-1185">Reference proteome</keyword>
<proteinExistence type="predicted"/>
<evidence type="ECO:0000313" key="3">
    <source>
        <dbReference type="Proteomes" id="UP000887159"/>
    </source>
</evidence>
<gene>
    <name evidence="2" type="ORF">TNCV_2576391</name>
</gene>
<organism evidence="2 3">
    <name type="scientific">Trichonephila clavipes</name>
    <name type="common">Golden silk orbweaver</name>
    <name type="synonym">Nephila clavipes</name>
    <dbReference type="NCBI Taxonomy" id="2585209"/>
    <lineage>
        <taxon>Eukaryota</taxon>
        <taxon>Metazoa</taxon>
        <taxon>Ecdysozoa</taxon>
        <taxon>Arthropoda</taxon>
        <taxon>Chelicerata</taxon>
        <taxon>Arachnida</taxon>
        <taxon>Araneae</taxon>
        <taxon>Araneomorphae</taxon>
        <taxon>Entelegynae</taxon>
        <taxon>Araneoidea</taxon>
        <taxon>Nephilidae</taxon>
        <taxon>Trichonephila</taxon>
    </lineage>
</organism>
<accession>A0A8X6RG89</accession>
<evidence type="ECO:0000313" key="2">
    <source>
        <dbReference type="EMBL" id="GFX88932.1"/>
    </source>
</evidence>